<gene>
    <name evidence="2" type="ORF">K458DRAFT_381718</name>
</gene>
<evidence type="ECO:0000313" key="3">
    <source>
        <dbReference type="Proteomes" id="UP000799291"/>
    </source>
</evidence>
<dbReference type="Proteomes" id="UP000799291">
    <property type="component" value="Unassembled WGS sequence"/>
</dbReference>
<reference evidence="2" key="1">
    <citation type="journal article" date="2020" name="Stud. Mycol.">
        <title>101 Dothideomycetes genomes: a test case for predicting lifestyles and emergence of pathogens.</title>
        <authorList>
            <person name="Haridas S."/>
            <person name="Albert R."/>
            <person name="Binder M."/>
            <person name="Bloem J."/>
            <person name="Labutti K."/>
            <person name="Salamov A."/>
            <person name="Andreopoulos B."/>
            <person name="Baker S."/>
            <person name="Barry K."/>
            <person name="Bills G."/>
            <person name="Bluhm B."/>
            <person name="Cannon C."/>
            <person name="Castanera R."/>
            <person name="Culley D."/>
            <person name="Daum C."/>
            <person name="Ezra D."/>
            <person name="Gonzalez J."/>
            <person name="Henrissat B."/>
            <person name="Kuo A."/>
            <person name="Liang C."/>
            <person name="Lipzen A."/>
            <person name="Lutzoni F."/>
            <person name="Magnuson J."/>
            <person name="Mondo S."/>
            <person name="Nolan M."/>
            <person name="Ohm R."/>
            <person name="Pangilinan J."/>
            <person name="Park H.-J."/>
            <person name="Ramirez L."/>
            <person name="Alfaro M."/>
            <person name="Sun H."/>
            <person name="Tritt A."/>
            <person name="Yoshinaga Y."/>
            <person name="Zwiers L.-H."/>
            <person name="Turgeon B."/>
            <person name="Goodwin S."/>
            <person name="Spatafora J."/>
            <person name="Crous P."/>
            <person name="Grigoriev I."/>
        </authorList>
    </citation>
    <scope>NUCLEOTIDE SEQUENCE</scope>
    <source>
        <strain evidence="2">CBS 122367</strain>
    </source>
</reference>
<feature type="region of interest" description="Disordered" evidence="1">
    <location>
        <begin position="190"/>
        <end position="221"/>
    </location>
</feature>
<protein>
    <recommendedName>
        <fullName evidence="4">TPR-like protein</fullName>
    </recommendedName>
</protein>
<feature type="compositionally biased region" description="Basic and acidic residues" evidence="1">
    <location>
        <begin position="34"/>
        <end position="44"/>
    </location>
</feature>
<accession>A0A6G1JMV4</accession>
<name>A0A6G1JMV4_9PLEO</name>
<dbReference type="EMBL" id="MU005569">
    <property type="protein sequence ID" value="KAF2691874.1"/>
    <property type="molecule type" value="Genomic_DNA"/>
</dbReference>
<sequence>MSPKRKDLLNPKAKTKAKSKTPDPQTENDFLEAADEHEQAAGKWRAGDAGKATRFFNRAIDVYNEGMRRFPRSFDLAYNKANLEYNMCEDDRIVAQLGNKMALLEETLKSHRAAMALNTANTDVRFNTGQVLTSLVEAILESETQQVAKVTARTLLEEAVDLFTECLASQQQEYEQMTIEVAKAQAEQGFHEQEVMQQQNEATRQEDMETASTSSSAPGEWVTVEEPLTPEAILETCTAHLSAFTTLLGLYDPAELPSIEARVQHGLYTANTSVPTLITLIKDSPFQKSKDEPAGPTLSIGSSITAQKFETTPKDDALLAVANFQAALAEIAYRNGQTDVTQYASAIEILFSQSTSFTELPHQNPPLLNSISAYADALMDLASAIADNPSNDPSSATFTTSIETQWTALSQAQKILTQISPGGKSSTLPPSRLADTFLARGDIELFRFRLALTEGAKPAWVNSKEALVTNAGVFYRGARTYGQVAHKEVTIRMAEAKVVVAEVLREVEGGGGAAIAAKEQWKGKGEGVKRALEQMVEEGVMGRAEAEGVLALVQ</sequence>
<feature type="region of interest" description="Disordered" evidence="1">
    <location>
        <begin position="1"/>
        <end position="44"/>
    </location>
</feature>
<proteinExistence type="predicted"/>
<organism evidence="2 3">
    <name type="scientific">Lentithecium fluviatile CBS 122367</name>
    <dbReference type="NCBI Taxonomy" id="1168545"/>
    <lineage>
        <taxon>Eukaryota</taxon>
        <taxon>Fungi</taxon>
        <taxon>Dikarya</taxon>
        <taxon>Ascomycota</taxon>
        <taxon>Pezizomycotina</taxon>
        <taxon>Dothideomycetes</taxon>
        <taxon>Pleosporomycetidae</taxon>
        <taxon>Pleosporales</taxon>
        <taxon>Massarineae</taxon>
        <taxon>Lentitheciaceae</taxon>
        <taxon>Lentithecium</taxon>
    </lineage>
</organism>
<dbReference type="AlphaFoldDB" id="A0A6G1JMV4"/>
<dbReference type="OrthoDB" id="5328412at2759"/>
<evidence type="ECO:0000313" key="2">
    <source>
        <dbReference type="EMBL" id="KAF2691874.1"/>
    </source>
</evidence>
<keyword evidence="3" id="KW-1185">Reference proteome</keyword>
<evidence type="ECO:0000256" key="1">
    <source>
        <dbReference type="SAM" id="MobiDB-lite"/>
    </source>
</evidence>
<evidence type="ECO:0008006" key="4">
    <source>
        <dbReference type="Google" id="ProtNLM"/>
    </source>
</evidence>